<feature type="domain" description="HTH araC/xylS-type" evidence="4">
    <location>
        <begin position="105"/>
        <end position="206"/>
    </location>
</feature>
<dbReference type="SUPFAM" id="SSF46689">
    <property type="entry name" value="Homeodomain-like"/>
    <property type="match status" value="1"/>
</dbReference>
<protein>
    <submittedName>
        <fullName evidence="5">Helix-turn-helix transcriptional regulator</fullName>
    </submittedName>
</protein>
<dbReference type="PROSITE" id="PS01124">
    <property type="entry name" value="HTH_ARAC_FAMILY_2"/>
    <property type="match status" value="1"/>
</dbReference>
<sequence>MHRPYVDVYVSRPDSGIQCAFRDKRDYVASDDGRIIGARLLPGAFRAFWSESLAGLHNGTLALRQVFPEADASFVEGVLALEDDAAAGALADLIQARRPQPDPNIALINEILAAIDSDGLQTVGDVAQWIGKSERWLQKLFQDYVGIGIKWQLQRNKLLDAAKSIRDSDNPSWADLAYDLGYSSQQHFISDFKRVLGRTPGQYKREVSSNKGAQV</sequence>
<accession>A0A841TPC5</accession>
<dbReference type="Pfam" id="PF12833">
    <property type="entry name" value="HTH_18"/>
    <property type="match status" value="1"/>
</dbReference>
<name>A0A841TPC5_9BACL</name>
<keyword evidence="3" id="KW-0804">Transcription</keyword>
<evidence type="ECO:0000256" key="3">
    <source>
        <dbReference type="ARBA" id="ARBA00023163"/>
    </source>
</evidence>
<evidence type="ECO:0000313" key="5">
    <source>
        <dbReference type="EMBL" id="MBB6690005.1"/>
    </source>
</evidence>
<dbReference type="Gene3D" id="1.10.10.60">
    <property type="entry name" value="Homeodomain-like"/>
    <property type="match status" value="1"/>
</dbReference>
<dbReference type="GO" id="GO:0043565">
    <property type="term" value="F:sequence-specific DNA binding"/>
    <property type="evidence" value="ECO:0007669"/>
    <property type="project" value="InterPro"/>
</dbReference>
<dbReference type="GO" id="GO:0003700">
    <property type="term" value="F:DNA-binding transcription factor activity"/>
    <property type="evidence" value="ECO:0007669"/>
    <property type="project" value="InterPro"/>
</dbReference>
<keyword evidence="2" id="KW-0238">DNA-binding</keyword>
<dbReference type="Proteomes" id="UP000553776">
    <property type="component" value="Unassembled WGS sequence"/>
</dbReference>
<evidence type="ECO:0000313" key="6">
    <source>
        <dbReference type="Proteomes" id="UP000553776"/>
    </source>
</evidence>
<organism evidence="5 6">
    <name type="scientific">Cohnella xylanilytica</name>
    <dbReference type="NCBI Taxonomy" id="557555"/>
    <lineage>
        <taxon>Bacteria</taxon>
        <taxon>Bacillati</taxon>
        <taxon>Bacillota</taxon>
        <taxon>Bacilli</taxon>
        <taxon>Bacillales</taxon>
        <taxon>Paenibacillaceae</taxon>
        <taxon>Cohnella</taxon>
    </lineage>
</organism>
<evidence type="ECO:0000256" key="2">
    <source>
        <dbReference type="ARBA" id="ARBA00023125"/>
    </source>
</evidence>
<dbReference type="InterPro" id="IPR018060">
    <property type="entry name" value="HTH_AraC"/>
</dbReference>
<keyword evidence="6" id="KW-1185">Reference proteome</keyword>
<dbReference type="InterPro" id="IPR009057">
    <property type="entry name" value="Homeodomain-like_sf"/>
</dbReference>
<keyword evidence="1" id="KW-0805">Transcription regulation</keyword>
<evidence type="ECO:0000259" key="4">
    <source>
        <dbReference type="PROSITE" id="PS01124"/>
    </source>
</evidence>
<gene>
    <name evidence="5" type="ORF">H7B90_01190</name>
</gene>
<comment type="caution">
    <text evidence="5">The sequence shown here is derived from an EMBL/GenBank/DDBJ whole genome shotgun (WGS) entry which is preliminary data.</text>
</comment>
<dbReference type="EMBL" id="JACJVR010000003">
    <property type="protein sequence ID" value="MBB6690005.1"/>
    <property type="molecule type" value="Genomic_DNA"/>
</dbReference>
<dbReference type="AlphaFoldDB" id="A0A841TPC5"/>
<evidence type="ECO:0000256" key="1">
    <source>
        <dbReference type="ARBA" id="ARBA00023015"/>
    </source>
</evidence>
<dbReference type="SMART" id="SM00342">
    <property type="entry name" value="HTH_ARAC"/>
    <property type="match status" value="1"/>
</dbReference>
<proteinExistence type="predicted"/>
<dbReference type="PANTHER" id="PTHR46796">
    <property type="entry name" value="HTH-TYPE TRANSCRIPTIONAL ACTIVATOR RHAS-RELATED"/>
    <property type="match status" value="1"/>
</dbReference>
<dbReference type="InterPro" id="IPR050204">
    <property type="entry name" value="AraC_XylS_family_regulators"/>
</dbReference>
<reference evidence="5 6" key="1">
    <citation type="submission" date="2020-08" db="EMBL/GenBank/DDBJ databases">
        <title>Cohnella phylogeny.</title>
        <authorList>
            <person name="Dunlap C."/>
        </authorList>
    </citation>
    <scope>NUCLEOTIDE SEQUENCE [LARGE SCALE GENOMIC DNA]</scope>
    <source>
        <strain evidence="5 6">DSM 25239</strain>
    </source>
</reference>